<dbReference type="SUPFAM" id="SSF56112">
    <property type="entry name" value="Protein kinase-like (PK-like)"/>
    <property type="match status" value="1"/>
</dbReference>
<dbReference type="GO" id="GO:0006397">
    <property type="term" value="P:mRNA processing"/>
    <property type="evidence" value="ECO:0007669"/>
    <property type="project" value="InterPro"/>
</dbReference>
<dbReference type="GO" id="GO:0036498">
    <property type="term" value="P:IRE1-mediated unfolded protein response"/>
    <property type="evidence" value="ECO:0007669"/>
    <property type="project" value="TreeGrafter"/>
</dbReference>
<dbReference type="EC" id="2.7.11.1" evidence="3"/>
<evidence type="ECO:0000259" key="21">
    <source>
        <dbReference type="PROSITE" id="PS51392"/>
    </source>
</evidence>
<keyword evidence="14" id="KW-1133">Transmembrane helix</keyword>
<dbReference type="InterPro" id="IPR011009">
    <property type="entry name" value="Kinase-like_dom_sf"/>
</dbReference>
<evidence type="ECO:0000256" key="4">
    <source>
        <dbReference type="ARBA" id="ARBA00022527"/>
    </source>
</evidence>
<dbReference type="InterPro" id="IPR011047">
    <property type="entry name" value="Quinoprotein_ADH-like_sf"/>
</dbReference>
<keyword evidence="5" id="KW-0597">Phosphoprotein</keyword>
<comment type="subcellular location">
    <subcellularLocation>
        <location evidence="2">Endoplasmic reticulum membrane</location>
        <topology evidence="2">Single-pass type I membrane protein</topology>
    </subcellularLocation>
</comment>
<feature type="domain" description="Protein kinase" evidence="20">
    <location>
        <begin position="470"/>
        <end position="724"/>
    </location>
</feature>
<evidence type="ECO:0000256" key="8">
    <source>
        <dbReference type="ARBA" id="ARBA00022729"/>
    </source>
</evidence>
<dbReference type="Gene3D" id="1.20.1440.180">
    <property type="entry name" value="KEN domain"/>
    <property type="match status" value="1"/>
</dbReference>
<dbReference type="InterPro" id="IPR038357">
    <property type="entry name" value="KEN_sf"/>
</dbReference>
<reference evidence="22" key="2">
    <citation type="submission" date="2014-03" db="EMBL/GenBank/DDBJ databases">
        <title>The whipworm genome and dual-species transcriptomics of an intimate host-pathogen interaction.</title>
        <authorList>
            <person name="Foth B.J."/>
            <person name="Tsai I.J."/>
            <person name="Reid A.J."/>
            <person name="Bancroft A.J."/>
            <person name="Nichol S."/>
            <person name="Tracey A."/>
            <person name="Holroyd N."/>
            <person name="Cotton J.A."/>
            <person name="Stanley E.J."/>
            <person name="Zarowiecki M."/>
            <person name="Liu J.Z."/>
            <person name="Huckvale T."/>
            <person name="Cooper P.J."/>
            <person name="Grencis R.K."/>
            <person name="Berriman M."/>
        </authorList>
    </citation>
    <scope>NUCLEOTIDE SEQUENCE [LARGE SCALE GENOMIC DNA]</scope>
    <source>
        <strain evidence="22">Edinburgh</strain>
    </source>
</reference>
<dbReference type="GO" id="GO:0070059">
    <property type="term" value="P:intrinsic apoptotic signaling pathway in response to endoplasmic reticulum stress"/>
    <property type="evidence" value="ECO:0007669"/>
    <property type="project" value="TreeGrafter"/>
</dbReference>
<protein>
    <recommendedName>
        <fullName evidence="3">non-specific serine/threonine protein kinase</fullName>
        <ecNumber evidence="3">2.7.11.1</ecNumber>
    </recommendedName>
</protein>
<dbReference type="InterPro" id="IPR045133">
    <property type="entry name" value="IRE1/2-like"/>
</dbReference>
<dbReference type="WBParaSite" id="TMUE_3000010855.2">
    <property type="protein sequence ID" value="TMUE_3000010855.2"/>
    <property type="gene ID" value="WBGene00287113"/>
</dbReference>
<dbReference type="Gene3D" id="2.130.10.10">
    <property type="entry name" value="YVTN repeat-like/Quinoprotein amine dehydrogenase"/>
    <property type="match status" value="1"/>
</dbReference>
<dbReference type="Gene3D" id="3.30.200.20">
    <property type="entry name" value="Phosphorylase Kinase, domain 1"/>
    <property type="match status" value="1"/>
</dbReference>
<evidence type="ECO:0000313" key="23">
    <source>
        <dbReference type="WBParaSite" id="TMUE_0000000287.1"/>
    </source>
</evidence>
<dbReference type="InterPro" id="IPR018391">
    <property type="entry name" value="PQQ_b-propeller_rpt"/>
</dbReference>
<comment type="catalytic activity">
    <reaction evidence="18">
        <text>L-seryl-[protein] + ATP = O-phospho-L-seryl-[protein] + ADP + H(+)</text>
        <dbReference type="Rhea" id="RHEA:17989"/>
        <dbReference type="Rhea" id="RHEA-COMP:9863"/>
        <dbReference type="Rhea" id="RHEA-COMP:11604"/>
        <dbReference type="ChEBI" id="CHEBI:15378"/>
        <dbReference type="ChEBI" id="CHEBI:29999"/>
        <dbReference type="ChEBI" id="CHEBI:30616"/>
        <dbReference type="ChEBI" id="CHEBI:83421"/>
        <dbReference type="ChEBI" id="CHEBI:456216"/>
        <dbReference type="EC" id="2.7.11.1"/>
    </reaction>
</comment>
<dbReference type="AlphaFoldDB" id="A0A5S6PZY0"/>
<dbReference type="PANTHER" id="PTHR13954">
    <property type="entry name" value="IRE1-RELATED"/>
    <property type="match status" value="1"/>
</dbReference>
<keyword evidence="15" id="KW-0472">Membrane</keyword>
<evidence type="ECO:0000256" key="11">
    <source>
        <dbReference type="ARBA" id="ARBA00022801"/>
    </source>
</evidence>
<keyword evidence="7" id="KW-0812">Transmembrane</keyword>
<feature type="domain" description="KEN" evidence="21">
    <location>
        <begin position="727"/>
        <end position="854"/>
    </location>
</feature>
<keyword evidence="16" id="KW-0511">Multifunctional enzyme</keyword>
<evidence type="ECO:0000313" key="24">
    <source>
        <dbReference type="WBParaSite" id="TMUE_3000010855.1"/>
    </source>
</evidence>
<dbReference type="GO" id="GO:0080090">
    <property type="term" value="P:regulation of primary metabolic process"/>
    <property type="evidence" value="ECO:0007669"/>
    <property type="project" value="UniProtKB-ARBA"/>
</dbReference>
<dbReference type="PROSITE" id="PS50011">
    <property type="entry name" value="PROTEIN_KINASE_DOM"/>
    <property type="match status" value="1"/>
</dbReference>
<dbReference type="GO" id="GO:0051082">
    <property type="term" value="F:unfolded protein binding"/>
    <property type="evidence" value="ECO:0007669"/>
    <property type="project" value="TreeGrafter"/>
</dbReference>
<evidence type="ECO:0000256" key="14">
    <source>
        <dbReference type="ARBA" id="ARBA00022989"/>
    </source>
</evidence>
<keyword evidence="9" id="KW-0547">Nucleotide-binding</keyword>
<dbReference type="GO" id="GO:0016787">
    <property type="term" value="F:hydrolase activity"/>
    <property type="evidence" value="ECO:0007669"/>
    <property type="project" value="UniProtKB-KW"/>
</dbReference>
<dbReference type="GO" id="GO:0010468">
    <property type="term" value="P:regulation of gene expression"/>
    <property type="evidence" value="ECO:0007669"/>
    <property type="project" value="UniProtKB-ARBA"/>
</dbReference>
<comment type="cofactor">
    <cofactor evidence="1">
        <name>Mg(2+)</name>
        <dbReference type="ChEBI" id="CHEBI:18420"/>
    </cofactor>
</comment>
<dbReference type="SMART" id="SM00564">
    <property type="entry name" value="PQQ"/>
    <property type="match status" value="5"/>
</dbReference>
<keyword evidence="10" id="KW-0418">Kinase</keyword>
<evidence type="ECO:0000256" key="12">
    <source>
        <dbReference type="ARBA" id="ARBA00022824"/>
    </source>
</evidence>
<keyword evidence="13" id="KW-0067">ATP-binding</keyword>
<evidence type="ECO:0000256" key="5">
    <source>
        <dbReference type="ARBA" id="ARBA00022553"/>
    </source>
</evidence>
<evidence type="ECO:0000256" key="6">
    <source>
        <dbReference type="ARBA" id="ARBA00022679"/>
    </source>
</evidence>
<evidence type="ECO:0000256" key="3">
    <source>
        <dbReference type="ARBA" id="ARBA00012513"/>
    </source>
</evidence>
<evidence type="ECO:0000256" key="19">
    <source>
        <dbReference type="SAM" id="SignalP"/>
    </source>
</evidence>
<accession>A0A5S6PZY0</accession>
<dbReference type="FunFam" id="3.30.200.20:FF:000077">
    <property type="entry name" value="Putative Serine/threonine-protein kinase/endoribonuclease IRE1"/>
    <property type="match status" value="1"/>
</dbReference>
<evidence type="ECO:0000256" key="18">
    <source>
        <dbReference type="ARBA" id="ARBA00048679"/>
    </source>
</evidence>
<dbReference type="SUPFAM" id="SSF50998">
    <property type="entry name" value="Quinoprotein alcohol dehydrogenase-like"/>
    <property type="match status" value="1"/>
</dbReference>
<evidence type="ECO:0000256" key="10">
    <source>
        <dbReference type="ARBA" id="ARBA00022777"/>
    </source>
</evidence>
<dbReference type="GO" id="GO:0005524">
    <property type="term" value="F:ATP binding"/>
    <property type="evidence" value="ECO:0007669"/>
    <property type="project" value="UniProtKB-KW"/>
</dbReference>
<dbReference type="InterPro" id="IPR015943">
    <property type="entry name" value="WD40/YVTN_repeat-like_dom_sf"/>
</dbReference>
<dbReference type="Gene3D" id="1.10.510.10">
    <property type="entry name" value="Transferase(Phosphotransferase) domain 1"/>
    <property type="match status" value="1"/>
</dbReference>
<keyword evidence="6" id="KW-0808">Transferase</keyword>
<dbReference type="PANTHER" id="PTHR13954:SF6">
    <property type="entry name" value="NON-SPECIFIC SERINE_THREONINE PROTEIN KINASE"/>
    <property type="match status" value="1"/>
</dbReference>
<evidence type="ECO:0000256" key="15">
    <source>
        <dbReference type="ARBA" id="ARBA00023136"/>
    </source>
</evidence>
<evidence type="ECO:0000256" key="9">
    <source>
        <dbReference type="ARBA" id="ARBA00022741"/>
    </source>
</evidence>
<dbReference type="Proteomes" id="UP000046395">
    <property type="component" value="Unassembled WGS sequence"/>
</dbReference>
<dbReference type="GO" id="GO:0004521">
    <property type="term" value="F:RNA endonuclease activity"/>
    <property type="evidence" value="ECO:0007669"/>
    <property type="project" value="InterPro"/>
</dbReference>
<dbReference type="InterPro" id="IPR000719">
    <property type="entry name" value="Prot_kinase_dom"/>
</dbReference>
<evidence type="ECO:0000256" key="7">
    <source>
        <dbReference type="ARBA" id="ARBA00022692"/>
    </source>
</evidence>
<keyword evidence="11" id="KW-0378">Hydrolase</keyword>
<proteinExistence type="predicted"/>
<dbReference type="GO" id="GO:1990604">
    <property type="term" value="C:IRE1-TRAF2-ASK1 complex"/>
    <property type="evidence" value="ECO:0007669"/>
    <property type="project" value="TreeGrafter"/>
</dbReference>
<organism evidence="22 23">
    <name type="scientific">Trichuris muris</name>
    <name type="common">Mouse whipworm</name>
    <dbReference type="NCBI Taxonomy" id="70415"/>
    <lineage>
        <taxon>Eukaryota</taxon>
        <taxon>Metazoa</taxon>
        <taxon>Ecdysozoa</taxon>
        <taxon>Nematoda</taxon>
        <taxon>Enoplea</taxon>
        <taxon>Dorylaimia</taxon>
        <taxon>Trichinellida</taxon>
        <taxon>Trichuridae</taxon>
        <taxon>Trichuris</taxon>
    </lineage>
</organism>
<evidence type="ECO:0000256" key="2">
    <source>
        <dbReference type="ARBA" id="ARBA00004115"/>
    </source>
</evidence>
<dbReference type="InterPro" id="IPR010513">
    <property type="entry name" value="KEN_dom"/>
</dbReference>
<dbReference type="Pfam" id="PF06479">
    <property type="entry name" value="Ribonuc_2-5A"/>
    <property type="match status" value="1"/>
</dbReference>
<reference evidence="22" key="1">
    <citation type="submission" date="2013-11" db="EMBL/GenBank/DDBJ databases">
        <authorList>
            <person name="Aslett M."/>
        </authorList>
    </citation>
    <scope>NUCLEOTIDE SEQUENCE [LARGE SCALE GENOMIC DNA]</scope>
    <source>
        <strain evidence="22">Edinburgh</strain>
    </source>
</reference>
<evidence type="ECO:0000313" key="22">
    <source>
        <dbReference type="Proteomes" id="UP000046395"/>
    </source>
</evidence>
<dbReference type="Pfam" id="PF00069">
    <property type="entry name" value="Pkinase"/>
    <property type="match status" value="1"/>
</dbReference>
<dbReference type="CDD" id="cd10422">
    <property type="entry name" value="RNase_Ire1"/>
    <property type="match status" value="1"/>
</dbReference>
<dbReference type="PROSITE" id="PS00108">
    <property type="entry name" value="PROTEIN_KINASE_ST"/>
    <property type="match status" value="1"/>
</dbReference>
<feature type="signal peptide" evidence="19">
    <location>
        <begin position="1"/>
        <end position="18"/>
    </location>
</feature>
<dbReference type="WBParaSite" id="TMUE_0000000287.1">
    <property type="protein sequence ID" value="TMUE_0000000287.1"/>
    <property type="gene ID" value="WBGene00296228"/>
</dbReference>
<keyword evidence="8 19" id="KW-0732">Signal</keyword>
<feature type="chain" id="PRO_5044624227" description="non-specific serine/threonine protein kinase" evidence="19">
    <location>
        <begin position="19"/>
        <end position="854"/>
    </location>
</feature>
<comment type="catalytic activity">
    <reaction evidence="17">
        <text>L-threonyl-[protein] + ATP = O-phospho-L-threonyl-[protein] + ADP + H(+)</text>
        <dbReference type="Rhea" id="RHEA:46608"/>
        <dbReference type="Rhea" id="RHEA-COMP:11060"/>
        <dbReference type="Rhea" id="RHEA-COMP:11605"/>
        <dbReference type="ChEBI" id="CHEBI:15378"/>
        <dbReference type="ChEBI" id="CHEBI:30013"/>
        <dbReference type="ChEBI" id="CHEBI:30616"/>
        <dbReference type="ChEBI" id="CHEBI:61977"/>
        <dbReference type="ChEBI" id="CHEBI:456216"/>
        <dbReference type="EC" id="2.7.11.1"/>
    </reaction>
</comment>
<dbReference type="STRING" id="70415.A0A5S6PZY0"/>
<keyword evidence="12" id="KW-0256">Endoplasmic reticulum</keyword>
<keyword evidence="22" id="KW-1185">Reference proteome</keyword>
<evidence type="ECO:0000259" key="20">
    <source>
        <dbReference type="PROSITE" id="PS50011"/>
    </source>
</evidence>
<keyword evidence="4" id="KW-0723">Serine/threonine-protein kinase</keyword>
<evidence type="ECO:0000256" key="1">
    <source>
        <dbReference type="ARBA" id="ARBA00001946"/>
    </source>
</evidence>
<evidence type="ECO:0000256" key="17">
    <source>
        <dbReference type="ARBA" id="ARBA00047899"/>
    </source>
</evidence>
<dbReference type="SMART" id="SM00580">
    <property type="entry name" value="PUG"/>
    <property type="match status" value="1"/>
</dbReference>
<sequence length="854" mass="96944">MRCCGYLFKALLFVFVGGNFLAVDSSLKELDVASRPFSVYRDNVFVSTIDGTLYVLDSISGDARAVIRQSPILKMNMLRQNAMVFLPDPQDGSLYQLFQGQLQKLPFTIPALVHASPCKSSDGLLYAGSKHDSWLVFVPNIDNGYTIERFEEEDGMVCPSIDNAGLFIGRSEYQLRIMDINDGRKRWNLTYVQYASKSLPAQSDYAYEHYSSCSDGTLVTVDSATGRIMWKRNFESLVIGMYQLHSEGLRRLQLNVLGSDTLQRLIADQLTSSAIRDPFLSPVEPLHPVMFVGKHSNSLYALNPLVDRNTVVFSPRNRALPLLEGPTALLVPGYNRDNGQIGINVPVEALQHVLQDNSTESALPPVFYGYYRMPPLVESKLFLLTSKTPSLLPQLPYVNRDVRSEKASDIYGKHWLNGRIEILLIALFICILIAKIDSLCRFGKVVVRFILRRTVTASVDSGVTVGRIWFDTEQVLGHGCNGTIVYKGSFDGRQVAVKRVFREFCMKAQREVGLLRESDSHRNVVRYFCMETDSLFCYIALQLCHYTLQHYVEDADVRKQVPLKPKQLLEQTTLGLAHLHKLRIVHRDLKPQNVLICCSSSEGQPMAMISDFDLGQQLYSRNYKGCFSAAGTEGWMAPEVIKGEAIGCLSDIFSLGCLYYYVLTIGEHPFGEAGLRQSNILVGNFSLQEQLIQQAEDRSLIMAMIHSDSCLRPTATQAVLHPFFWSKQKQLSFLQDISDRVEKVDHNNEIVQRIEQNSYQILGPSWKSRICDALRDDLRRFRNYRGRSVCDLLRALRNKRHHYYELPPEVRNALGSIPDQFVDYFTGRFPLLLMHVYRAGEILRHEDVFAAYYA</sequence>
<dbReference type="GO" id="GO:0004674">
    <property type="term" value="F:protein serine/threonine kinase activity"/>
    <property type="evidence" value="ECO:0007669"/>
    <property type="project" value="UniProtKB-KW"/>
</dbReference>
<dbReference type="PROSITE" id="PS51392">
    <property type="entry name" value="KEN"/>
    <property type="match status" value="1"/>
</dbReference>
<name>A0A5S6PZY0_TRIMR</name>
<evidence type="ECO:0000256" key="16">
    <source>
        <dbReference type="ARBA" id="ARBA00023268"/>
    </source>
</evidence>
<evidence type="ECO:0000256" key="13">
    <source>
        <dbReference type="ARBA" id="ARBA00022840"/>
    </source>
</evidence>
<dbReference type="SMART" id="SM00220">
    <property type="entry name" value="S_TKc"/>
    <property type="match status" value="1"/>
</dbReference>
<dbReference type="WBParaSite" id="TMUE_3000010855.1">
    <property type="protein sequence ID" value="TMUE_3000010855.1"/>
    <property type="gene ID" value="WBGene00287113"/>
</dbReference>
<dbReference type="InterPro" id="IPR008271">
    <property type="entry name" value="Ser/Thr_kinase_AS"/>
</dbReference>
<reference evidence="23 24" key="3">
    <citation type="submission" date="2019-12" db="UniProtKB">
        <authorList>
            <consortium name="WormBaseParasite"/>
        </authorList>
    </citation>
    <scope>IDENTIFICATION</scope>
</reference>
<dbReference type="FunFam" id="1.20.1440.180:FF:000001">
    <property type="entry name" value="Serine/threonine-protein kinase/endoribonuclease IRE1"/>
    <property type="match status" value="1"/>
</dbReference>